<keyword evidence="3" id="KW-1185">Reference proteome</keyword>
<dbReference type="Proteomes" id="UP001617689">
    <property type="component" value="Unassembled WGS sequence"/>
</dbReference>
<protein>
    <recommendedName>
        <fullName evidence="4">Secreted protein</fullName>
    </recommendedName>
</protein>
<gene>
    <name evidence="2" type="ORF">ACIPUP_17630</name>
</gene>
<name>A0ABW8GE27_9GAMM</name>
<evidence type="ECO:0000256" key="1">
    <source>
        <dbReference type="SAM" id="MobiDB-lite"/>
    </source>
</evidence>
<reference evidence="2 3" key="1">
    <citation type="submission" date="2024-10" db="EMBL/GenBank/DDBJ databases">
        <authorList>
            <person name="Lu C.-H."/>
        </authorList>
    </citation>
    <scope>NUCLEOTIDE SEQUENCE [LARGE SCALE GENOMIC DNA]</scope>
    <source>
        <strain evidence="2 3">22ZTDG03-2</strain>
    </source>
</reference>
<dbReference type="EMBL" id="JBIXLL010000011">
    <property type="protein sequence ID" value="MFJ5430963.1"/>
    <property type="molecule type" value="Genomic_DNA"/>
</dbReference>
<sequence>MGALRVASTTVSGWPPGFGSWARCGALVRCAHLCCEPQRASLALTVWPPSLAAEAPVLILGQRQHQTQSGSRAGCRGKPKRQND</sequence>
<evidence type="ECO:0000313" key="2">
    <source>
        <dbReference type="EMBL" id="MFJ5430963.1"/>
    </source>
</evidence>
<comment type="caution">
    <text evidence="2">The sequence shown here is derived from an EMBL/GenBank/DDBJ whole genome shotgun (WGS) entry which is preliminary data.</text>
</comment>
<feature type="compositionally biased region" description="Basic residues" evidence="1">
    <location>
        <begin position="75"/>
        <end position="84"/>
    </location>
</feature>
<organism evidence="2 3">
    <name type="scientific">Pectobacterium actinidiae</name>
    <dbReference type="NCBI Taxonomy" id="1507808"/>
    <lineage>
        <taxon>Bacteria</taxon>
        <taxon>Pseudomonadati</taxon>
        <taxon>Pseudomonadota</taxon>
        <taxon>Gammaproteobacteria</taxon>
        <taxon>Enterobacterales</taxon>
        <taxon>Pectobacteriaceae</taxon>
        <taxon>Pectobacterium</taxon>
    </lineage>
</organism>
<evidence type="ECO:0008006" key="4">
    <source>
        <dbReference type="Google" id="ProtNLM"/>
    </source>
</evidence>
<accession>A0ABW8GE27</accession>
<proteinExistence type="predicted"/>
<evidence type="ECO:0000313" key="3">
    <source>
        <dbReference type="Proteomes" id="UP001617689"/>
    </source>
</evidence>
<dbReference type="RefSeq" id="WP_400397577.1">
    <property type="nucleotide sequence ID" value="NZ_JBIXLL010000011.1"/>
</dbReference>
<feature type="region of interest" description="Disordered" evidence="1">
    <location>
        <begin position="62"/>
        <end position="84"/>
    </location>
</feature>